<proteinExistence type="predicted"/>
<keyword evidence="3" id="KW-1185">Reference proteome</keyword>
<organism evidence="2 3">
    <name type="scientific">Glaciecola nitratireducens (strain JCM 12485 / KCTC 12276 / FR1064)</name>
    <dbReference type="NCBI Taxonomy" id="1085623"/>
    <lineage>
        <taxon>Bacteria</taxon>
        <taxon>Pseudomonadati</taxon>
        <taxon>Pseudomonadota</taxon>
        <taxon>Gammaproteobacteria</taxon>
        <taxon>Alteromonadales</taxon>
        <taxon>Alteromonadaceae</taxon>
        <taxon>Brumicola</taxon>
    </lineage>
</organism>
<name>G4QG30_GLANF</name>
<dbReference type="KEGG" id="gni:GNIT_1065"/>
<dbReference type="Proteomes" id="UP000009282">
    <property type="component" value="Chromosome"/>
</dbReference>
<keyword evidence="1" id="KW-1133">Transmembrane helix</keyword>
<dbReference type="RefSeq" id="WP_014108071.1">
    <property type="nucleotide sequence ID" value="NC_016041.1"/>
</dbReference>
<dbReference type="NCBIfam" id="TIGR02532">
    <property type="entry name" value="IV_pilin_GFxxxE"/>
    <property type="match status" value="1"/>
</dbReference>
<dbReference type="STRING" id="1085623.GNIT_1065"/>
<evidence type="ECO:0000256" key="1">
    <source>
        <dbReference type="SAM" id="Phobius"/>
    </source>
</evidence>
<dbReference type="EMBL" id="CP003060">
    <property type="protein sequence ID" value="AEP29197.1"/>
    <property type="molecule type" value="Genomic_DNA"/>
</dbReference>
<dbReference type="HOGENOM" id="CLU_1275489_0_0_6"/>
<sequence length="216" mass="23231">MKLNKLTHQLARKSKRSQRGLGMIEVLVTLFILSIGLLGVASLQFVGSFSNADALNRTQAVFVAQQFSERLNANAMSSDVADGFVVDNAYFDEDIYNFANLTCSTAGASAYDCHCKAHPSAVANCQTGDCNSAELAEFDAYQMSCAAVRNNPNAKISLSCTDKDLGDTDLCTAGSIHEVIVSWPVRNWQGNERVLNSACNKTTGDSNDCVVIEVAL</sequence>
<evidence type="ECO:0000313" key="2">
    <source>
        <dbReference type="EMBL" id="AEP29197.1"/>
    </source>
</evidence>
<protein>
    <recommendedName>
        <fullName evidence="4">Type IV pilus modification protein PilV</fullName>
    </recommendedName>
</protein>
<evidence type="ECO:0000313" key="3">
    <source>
        <dbReference type="Proteomes" id="UP000009282"/>
    </source>
</evidence>
<keyword evidence="1" id="KW-0472">Membrane</keyword>
<dbReference type="InterPro" id="IPR012902">
    <property type="entry name" value="N_methyl_site"/>
</dbReference>
<accession>G4QG30</accession>
<dbReference type="OrthoDB" id="5704509at2"/>
<dbReference type="AlphaFoldDB" id="G4QG30"/>
<keyword evidence="1" id="KW-0812">Transmembrane</keyword>
<dbReference type="eggNOG" id="COG4967">
    <property type="taxonomic scope" value="Bacteria"/>
</dbReference>
<gene>
    <name evidence="2" type="ordered locus">GNIT_1065</name>
</gene>
<reference evidence="2 3" key="1">
    <citation type="journal article" date="2011" name="J. Bacteriol.">
        <title>Complete genome sequence of seawater bacterium Glaciecola nitratireducens FR1064T.</title>
        <authorList>
            <person name="Bian F."/>
            <person name="Qin Q.L."/>
            <person name="Xie B.B."/>
            <person name="Shu Y.L."/>
            <person name="Zhang X.Y."/>
            <person name="Yu Y."/>
            <person name="Chen B."/>
            <person name="Chen X.L."/>
            <person name="Zhou B.C."/>
            <person name="Zhang Y.Z."/>
        </authorList>
    </citation>
    <scope>NUCLEOTIDE SEQUENCE [LARGE SCALE GENOMIC DNA]</scope>
    <source>
        <strain evidence="3">JCM 12485 / KCTC 12276 / FR1064</strain>
    </source>
</reference>
<feature type="transmembrane region" description="Helical" evidence="1">
    <location>
        <begin position="21"/>
        <end position="46"/>
    </location>
</feature>
<evidence type="ECO:0008006" key="4">
    <source>
        <dbReference type="Google" id="ProtNLM"/>
    </source>
</evidence>
<dbReference type="Pfam" id="PF07963">
    <property type="entry name" value="N_methyl"/>
    <property type="match status" value="1"/>
</dbReference>